<comment type="caution">
    <text evidence="2">The sequence shown here is derived from an EMBL/GenBank/DDBJ whole genome shotgun (WGS) entry which is preliminary data.</text>
</comment>
<accession>A0ABW3EVZ3</accession>
<evidence type="ECO:0008006" key="4">
    <source>
        <dbReference type="Google" id="ProtNLM"/>
    </source>
</evidence>
<keyword evidence="3" id="KW-1185">Reference proteome</keyword>
<evidence type="ECO:0000313" key="2">
    <source>
        <dbReference type="EMBL" id="MFD0904613.1"/>
    </source>
</evidence>
<evidence type="ECO:0000256" key="1">
    <source>
        <dbReference type="SAM" id="SignalP"/>
    </source>
</evidence>
<evidence type="ECO:0000313" key="3">
    <source>
        <dbReference type="Proteomes" id="UP001596972"/>
    </source>
</evidence>
<proteinExistence type="predicted"/>
<protein>
    <recommendedName>
        <fullName evidence="4">Peptidase inhibitor family I36</fullName>
    </recommendedName>
</protein>
<dbReference type="EMBL" id="JBHTJA010000092">
    <property type="protein sequence ID" value="MFD0904613.1"/>
    <property type="molecule type" value="Genomic_DNA"/>
</dbReference>
<dbReference type="RefSeq" id="WP_378304654.1">
    <property type="nucleotide sequence ID" value="NZ_JBHTJA010000092.1"/>
</dbReference>
<reference evidence="3" key="1">
    <citation type="journal article" date="2019" name="Int. J. Syst. Evol. Microbiol.">
        <title>The Global Catalogue of Microorganisms (GCM) 10K type strain sequencing project: providing services to taxonomists for standard genome sequencing and annotation.</title>
        <authorList>
            <consortium name="The Broad Institute Genomics Platform"/>
            <consortium name="The Broad Institute Genome Sequencing Center for Infectious Disease"/>
            <person name="Wu L."/>
            <person name="Ma J."/>
        </authorList>
    </citation>
    <scope>NUCLEOTIDE SEQUENCE [LARGE SCALE GENOMIC DNA]</scope>
    <source>
        <strain evidence="3">JCM 31202</strain>
    </source>
</reference>
<organism evidence="2 3">
    <name type="scientific">Actinomadura sediminis</name>
    <dbReference type="NCBI Taxonomy" id="1038904"/>
    <lineage>
        <taxon>Bacteria</taxon>
        <taxon>Bacillati</taxon>
        <taxon>Actinomycetota</taxon>
        <taxon>Actinomycetes</taxon>
        <taxon>Streptosporangiales</taxon>
        <taxon>Thermomonosporaceae</taxon>
        <taxon>Actinomadura</taxon>
    </lineage>
</organism>
<dbReference type="Proteomes" id="UP001596972">
    <property type="component" value="Unassembled WGS sequence"/>
</dbReference>
<gene>
    <name evidence="2" type="ORF">ACFQ11_29805</name>
</gene>
<keyword evidence="1" id="KW-0732">Signal</keyword>
<feature type="chain" id="PRO_5045143114" description="Peptidase inhibitor family I36" evidence="1">
    <location>
        <begin position="39"/>
        <end position="180"/>
    </location>
</feature>
<sequence length="180" mass="17889">MNGSRKTVRPARAGMHRAGATIGLAAALTAAAAVPAHAAAPSAAPAGTRVTAVAGSDGSLTLHVSGGAAALTARAVPSTSPAVTRVFVPSGGSTSCPSGYACAGVPYGSGAYVFKFYRYGSYSLSYWGGRGVLYNHQTGGAAARYDNSGGGQIGCVPAGVLRNGVNWDPVWRIRLTSAGC</sequence>
<feature type="signal peptide" evidence="1">
    <location>
        <begin position="1"/>
        <end position="38"/>
    </location>
</feature>
<name>A0ABW3EVZ3_9ACTN</name>